<keyword evidence="2" id="KW-1185">Reference proteome</keyword>
<evidence type="ECO:0000313" key="2">
    <source>
        <dbReference type="Proteomes" id="UP000447434"/>
    </source>
</evidence>
<organism evidence="1 2">
    <name type="scientific">Lupinus albus</name>
    <name type="common">White lupine</name>
    <name type="synonym">Lupinus termis</name>
    <dbReference type="NCBI Taxonomy" id="3870"/>
    <lineage>
        <taxon>Eukaryota</taxon>
        <taxon>Viridiplantae</taxon>
        <taxon>Streptophyta</taxon>
        <taxon>Embryophyta</taxon>
        <taxon>Tracheophyta</taxon>
        <taxon>Spermatophyta</taxon>
        <taxon>Magnoliopsida</taxon>
        <taxon>eudicotyledons</taxon>
        <taxon>Gunneridae</taxon>
        <taxon>Pentapetalae</taxon>
        <taxon>rosids</taxon>
        <taxon>fabids</taxon>
        <taxon>Fabales</taxon>
        <taxon>Fabaceae</taxon>
        <taxon>Papilionoideae</taxon>
        <taxon>50 kb inversion clade</taxon>
        <taxon>genistoids sensu lato</taxon>
        <taxon>core genistoids</taxon>
        <taxon>Genisteae</taxon>
        <taxon>Lupinus</taxon>
    </lineage>
</organism>
<dbReference type="Proteomes" id="UP000447434">
    <property type="component" value="Chromosome 14"/>
</dbReference>
<sequence>MSPYMFVLLGQWLPLKLSRGGSSVSHLLFVDDVLLFCKASKSQVRVISNILDDF</sequence>
<protein>
    <recommendedName>
        <fullName evidence="3">Reverse transcriptase domain-containing protein</fullName>
    </recommendedName>
</protein>
<gene>
    <name evidence="1" type="ORF">Lalb_Chr14g0366331</name>
</gene>
<comment type="caution">
    <text evidence="1">The sequence shown here is derived from an EMBL/GenBank/DDBJ whole genome shotgun (WGS) entry which is preliminary data.</text>
</comment>
<name>A0A6A4PCI8_LUPAL</name>
<dbReference type="AlphaFoldDB" id="A0A6A4PCI8"/>
<reference evidence="2" key="1">
    <citation type="journal article" date="2020" name="Nat. Commun.">
        <title>Genome sequence of the cluster root forming white lupin.</title>
        <authorList>
            <person name="Hufnagel B."/>
            <person name="Marques A."/>
            <person name="Soriano A."/>
            <person name="Marques L."/>
            <person name="Divol F."/>
            <person name="Doumas P."/>
            <person name="Sallet E."/>
            <person name="Mancinotti D."/>
            <person name="Carrere S."/>
            <person name="Marande W."/>
            <person name="Arribat S."/>
            <person name="Keller J."/>
            <person name="Huneau C."/>
            <person name="Blein T."/>
            <person name="Aime D."/>
            <person name="Laguerre M."/>
            <person name="Taylor J."/>
            <person name="Schubert V."/>
            <person name="Nelson M."/>
            <person name="Geu-Flores F."/>
            <person name="Crespi M."/>
            <person name="Gallardo-Guerrero K."/>
            <person name="Delaux P.-M."/>
            <person name="Salse J."/>
            <person name="Berges H."/>
            <person name="Guyot R."/>
            <person name="Gouzy J."/>
            <person name="Peret B."/>
        </authorList>
    </citation>
    <scope>NUCLEOTIDE SEQUENCE [LARGE SCALE GENOMIC DNA]</scope>
    <source>
        <strain evidence="2">cv. Amiga</strain>
    </source>
</reference>
<accession>A0A6A4PCI8</accession>
<evidence type="ECO:0008006" key="3">
    <source>
        <dbReference type="Google" id="ProtNLM"/>
    </source>
</evidence>
<proteinExistence type="predicted"/>
<evidence type="ECO:0000313" key="1">
    <source>
        <dbReference type="EMBL" id="KAE9599811.1"/>
    </source>
</evidence>
<dbReference type="EMBL" id="WOCE01000014">
    <property type="protein sequence ID" value="KAE9599811.1"/>
    <property type="molecule type" value="Genomic_DNA"/>
</dbReference>
<dbReference type="OrthoDB" id="1435641at2759"/>